<feature type="non-terminal residue" evidence="3">
    <location>
        <position position="1"/>
    </location>
</feature>
<evidence type="ECO:0000256" key="1">
    <source>
        <dbReference type="SAM" id="MobiDB-lite"/>
    </source>
</evidence>
<dbReference type="Gene3D" id="2.40.50.90">
    <property type="match status" value="1"/>
</dbReference>
<dbReference type="Pfam" id="PF00565">
    <property type="entry name" value="SNase"/>
    <property type="match status" value="1"/>
</dbReference>
<sequence>ADYGEESYESFRDIVSNKQLVANVDYRDNNLLHVTLYNPSQAQSPEESINHELVHDGLALINKKLPYIKRYKSLIQKFEESQEQAKKSRSGMFEYGDATLDDDENY</sequence>
<evidence type="ECO:0000313" key="3">
    <source>
        <dbReference type="EMBL" id="CAG8783194.1"/>
    </source>
</evidence>
<organism evidence="3 4">
    <name type="scientific">Dentiscutata erythropus</name>
    <dbReference type="NCBI Taxonomy" id="1348616"/>
    <lineage>
        <taxon>Eukaryota</taxon>
        <taxon>Fungi</taxon>
        <taxon>Fungi incertae sedis</taxon>
        <taxon>Mucoromycota</taxon>
        <taxon>Glomeromycotina</taxon>
        <taxon>Glomeromycetes</taxon>
        <taxon>Diversisporales</taxon>
        <taxon>Gigasporaceae</taxon>
        <taxon>Dentiscutata</taxon>
    </lineage>
</organism>
<proteinExistence type="predicted"/>
<feature type="domain" description="TNase-like" evidence="2">
    <location>
        <begin position="2"/>
        <end position="93"/>
    </location>
</feature>
<name>A0A9N9JIE0_9GLOM</name>
<dbReference type="FunFam" id="2.40.50.90:FF:000010">
    <property type="entry name" value="Ribonuclease"/>
    <property type="match status" value="1"/>
</dbReference>
<dbReference type="AlphaFoldDB" id="A0A9N9JIE0"/>
<dbReference type="OrthoDB" id="10023235at2759"/>
<dbReference type="EMBL" id="CAJVPY010022559">
    <property type="protein sequence ID" value="CAG8783194.1"/>
    <property type="molecule type" value="Genomic_DNA"/>
</dbReference>
<evidence type="ECO:0000313" key="4">
    <source>
        <dbReference type="Proteomes" id="UP000789405"/>
    </source>
</evidence>
<gene>
    <name evidence="3" type="ORF">DERYTH_LOCUS19895</name>
</gene>
<keyword evidence="4" id="KW-1185">Reference proteome</keyword>
<dbReference type="SUPFAM" id="SSF50199">
    <property type="entry name" value="Staphylococcal nuclease"/>
    <property type="match status" value="1"/>
</dbReference>
<feature type="region of interest" description="Disordered" evidence="1">
    <location>
        <begin position="82"/>
        <end position="106"/>
    </location>
</feature>
<dbReference type="InterPro" id="IPR035437">
    <property type="entry name" value="SNase_OB-fold_sf"/>
</dbReference>
<accession>A0A9N9JIE0</accession>
<reference evidence="3" key="1">
    <citation type="submission" date="2021-06" db="EMBL/GenBank/DDBJ databases">
        <authorList>
            <person name="Kallberg Y."/>
            <person name="Tangrot J."/>
            <person name="Rosling A."/>
        </authorList>
    </citation>
    <scope>NUCLEOTIDE SEQUENCE</scope>
    <source>
        <strain evidence="3">MA453B</strain>
    </source>
</reference>
<dbReference type="InterPro" id="IPR016071">
    <property type="entry name" value="Staphylococal_nuclease_OB-fold"/>
</dbReference>
<dbReference type="Proteomes" id="UP000789405">
    <property type="component" value="Unassembled WGS sequence"/>
</dbReference>
<protein>
    <submittedName>
        <fullName evidence="3">15772_t:CDS:1</fullName>
    </submittedName>
</protein>
<evidence type="ECO:0000259" key="2">
    <source>
        <dbReference type="Pfam" id="PF00565"/>
    </source>
</evidence>
<comment type="caution">
    <text evidence="3">The sequence shown here is derived from an EMBL/GenBank/DDBJ whole genome shotgun (WGS) entry which is preliminary data.</text>
</comment>